<evidence type="ECO:0000259" key="2">
    <source>
        <dbReference type="Pfam" id="PF13635"/>
    </source>
</evidence>
<dbReference type="EMBL" id="QROO01000019">
    <property type="protein sequence ID" value="RHL36135.1"/>
    <property type="molecule type" value="Genomic_DNA"/>
</dbReference>
<dbReference type="EMBL" id="QRYV01000023">
    <property type="protein sequence ID" value="RGV14605.1"/>
    <property type="molecule type" value="Genomic_DNA"/>
</dbReference>
<dbReference type="Proteomes" id="UP000285503">
    <property type="component" value="Unassembled WGS sequence"/>
</dbReference>
<dbReference type="PANTHER" id="PTHR33295:SF20">
    <property type="entry name" value="ATPASE"/>
    <property type="match status" value="1"/>
</dbReference>
<dbReference type="SUPFAM" id="SSF52540">
    <property type="entry name" value="P-loop containing nucleoside triphosphate hydrolases"/>
    <property type="match status" value="1"/>
</dbReference>
<dbReference type="Proteomes" id="UP000434604">
    <property type="component" value="Unassembled WGS sequence"/>
</dbReference>
<reference evidence="24 25" key="5">
    <citation type="submission" date="2018-08" db="EMBL/GenBank/DDBJ databases">
        <title>A genome reference for cultivated species of the human gut microbiota.</title>
        <authorList>
            <person name="Zou Y."/>
            <person name="Xue W."/>
            <person name="Luo G."/>
        </authorList>
    </citation>
    <scope>NUCLEOTIDE SEQUENCE [LARGE SCALE GENOMIC DNA]</scope>
    <source>
        <strain evidence="15 25">AF14-7</strain>
        <strain evidence="18 27">AF38-2</strain>
        <strain evidence="17 26">AF39-6AC</strain>
        <strain evidence="16 28">AF46-11NS</strain>
        <strain evidence="14 24">TF10-34</strain>
    </source>
</reference>
<dbReference type="Proteomes" id="UP000747074">
    <property type="component" value="Unassembled WGS sequence"/>
</dbReference>
<keyword evidence="3" id="KW-0067">ATP-binding</keyword>
<dbReference type="Proteomes" id="UP000284417">
    <property type="component" value="Unassembled WGS sequence"/>
</dbReference>
<reference evidence="3" key="10">
    <citation type="submission" date="2021-09" db="EMBL/GenBank/DDBJ databases">
        <authorList>
            <person name="Gilroy R."/>
        </authorList>
    </citation>
    <scope>NUCLEOTIDE SEQUENCE</scope>
    <source>
        <strain evidence="3">CHK154-13316</strain>
    </source>
</reference>
<evidence type="ECO:0000313" key="22">
    <source>
        <dbReference type="Proteomes" id="UP000183766"/>
    </source>
</evidence>
<evidence type="ECO:0000313" key="34">
    <source>
        <dbReference type="Proteomes" id="UP000474077"/>
    </source>
</evidence>
<evidence type="ECO:0000313" key="18">
    <source>
        <dbReference type="EMBL" id="RHL36135.1"/>
    </source>
</evidence>
<evidence type="ECO:0000313" key="32">
    <source>
        <dbReference type="Proteomes" id="UP000438288"/>
    </source>
</evidence>
<evidence type="ECO:0000313" key="19">
    <source>
        <dbReference type="EMBL" id="SEA48133.1"/>
    </source>
</evidence>
<evidence type="ECO:0000313" key="7">
    <source>
        <dbReference type="EMBL" id="KAB6141195.1"/>
    </source>
</evidence>
<evidence type="ECO:0000313" key="16">
    <source>
        <dbReference type="EMBL" id="RHK18535.1"/>
    </source>
</evidence>
<protein>
    <submittedName>
        <fullName evidence="3">ATP-binding protein</fullName>
    </submittedName>
    <submittedName>
        <fullName evidence="13">ATPase</fullName>
    </submittedName>
</protein>
<dbReference type="EMBL" id="QSQU01000002">
    <property type="protein sequence ID" value="RGK67360.1"/>
    <property type="molecule type" value="Genomic_DNA"/>
</dbReference>
<evidence type="ECO:0000313" key="3">
    <source>
        <dbReference type="EMBL" id="HJG13926.1"/>
    </source>
</evidence>
<evidence type="ECO:0000313" key="10">
    <source>
        <dbReference type="EMBL" id="KAB6421112.1"/>
    </source>
</evidence>
<evidence type="ECO:0000313" key="28">
    <source>
        <dbReference type="Proteomes" id="UP000285503"/>
    </source>
</evidence>
<evidence type="ECO:0000313" key="8">
    <source>
        <dbReference type="EMBL" id="KAB6148072.1"/>
    </source>
</evidence>
<evidence type="ECO:0000313" key="5">
    <source>
        <dbReference type="EMBL" id="KAB6081213.1"/>
    </source>
</evidence>
<dbReference type="EMBL" id="QRNE01000223">
    <property type="protein sequence ID" value="RHK18535.1"/>
    <property type="molecule type" value="Genomic_DNA"/>
</dbReference>
<dbReference type="Pfam" id="PF13635">
    <property type="entry name" value="DUF4143"/>
    <property type="match status" value="1"/>
</dbReference>
<dbReference type="EMBL" id="VYQC01000017">
    <property type="protein sequence ID" value="KAA9038860.1"/>
    <property type="molecule type" value="Genomic_DNA"/>
</dbReference>
<feature type="domain" description="AAA" evidence="1">
    <location>
        <begin position="26"/>
        <end position="154"/>
    </location>
</feature>
<evidence type="ECO:0000313" key="23">
    <source>
        <dbReference type="Proteomes" id="UP000196036"/>
    </source>
</evidence>
<gene>
    <name evidence="13" type="ORF">B5E52_01705</name>
    <name evidence="18" type="ORF">DW027_14980</name>
    <name evidence="17" type="ORF">DW042_08895</name>
    <name evidence="16" type="ORF">DW075_23260</name>
    <name evidence="15" type="ORF">DWW25_11085</name>
    <name evidence="14" type="ORF">DXD03_02090</name>
    <name evidence="4" type="ORF">F6S82_22565</name>
    <name evidence="8" type="ORF">GA398_08985</name>
    <name evidence="7" type="ORF">GA424_05685</name>
    <name evidence="5" type="ORF">GA560_14830</name>
    <name evidence="6" type="ORF">GA574_05360</name>
    <name evidence="10" type="ORF">GAZ26_17640</name>
    <name evidence="9" type="ORF">GAZ43_04975</name>
    <name evidence="3" type="ORF">K8V07_18615</name>
    <name evidence="12" type="ORF">LD004_09230</name>
    <name evidence="11" type="ORF">LDZ35_07745</name>
    <name evidence="19" type="ORF">SAMN04487924_10729</name>
    <name evidence="20" type="ORF">SAMN05216250_1543</name>
</gene>
<evidence type="ECO:0000313" key="25">
    <source>
        <dbReference type="Proteomes" id="UP000283369"/>
    </source>
</evidence>
<dbReference type="EMBL" id="WDER01000042">
    <property type="protein sequence ID" value="KAB6081213.1"/>
    <property type="molecule type" value="Genomic_DNA"/>
</dbReference>
<evidence type="ECO:0000313" key="14">
    <source>
        <dbReference type="EMBL" id="RGK67360.1"/>
    </source>
</evidence>
<evidence type="ECO:0000313" key="30">
    <source>
        <dbReference type="Proteomes" id="UP000434604"/>
    </source>
</evidence>
<reference evidence="21 22" key="1">
    <citation type="submission" date="2016-10" db="EMBL/GenBank/DDBJ databases">
        <authorList>
            <person name="de Groot N.N."/>
        </authorList>
    </citation>
    <scope>NUCLEOTIDE SEQUENCE [LARGE SCALE GENOMIC DNA]</scope>
    <source>
        <strain evidence="20 22">NLAE-zl-C202</strain>
        <strain evidence="19 21">NLAE-zl-G339</strain>
    </source>
</reference>
<dbReference type="InterPro" id="IPR041682">
    <property type="entry name" value="AAA_14"/>
</dbReference>
<evidence type="ECO:0000313" key="17">
    <source>
        <dbReference type="EMBL" id="RHK98835.1"/>
    </source>
</evidence>
<reference evidence="3" key="9">
    <citation type="journal article" date="2021" name="PeerJ">
        <title>Extensive microbial diversity within the chicken gut microbiome revealed by metagenomics and culture.</title>
        <authorList>
            <person name="Gilroy R."/>
            <person name="Ravi A."/>
            <person name="Getino M."/>
            <person name="Pursley I."/>
            <person name="Horton D.L."/>
            <person name="Alikhan N.F."/>
            <person name="Baker D."/>
            <person name="Gharbi K."/>
            <person name="Hall N."/>
            <person name="Watson M."/>
            <person name="Adriaenssens E.M."/>
            <person name="Foster-Nyarko E."/>
            <person name="Jarju S."/>
            <person name="Secka A."/>
            <person name="Antonio M."/>
            <person name="Oren A."/>
            <person name="Chaudhuri R.R."/>
            <person name="La Ragione R."/>
            <person name="Hildebrand F."/>
            <person name="Pallen M.J."/>
        </authorList>
    </citation>
    <scope>NUCLEOTIDE SEQUENCE</scope>
    <source>
        <strain evidence="3">CHK154-13316</strain>
    </source>
</reference>
<dbReference type="Proteomes" id="UP001197958">
    <property type="component" value="Unassembled WGS sequence"/>
</dbReference>
<evidence type="ECO:0000313" key="13">
    <source>
        <dbReference type="EMBL" id="OUQ73931.1"/>
    </source>
</evidence>
<evidence type="ECO:0000313" key="35">
    <source>
        <dbReference type="Proteomes" id="UP000487596"/>
    </source>
</evidence>
<evidence type="ECO:0000313" key="20">
    <source>
        <dbReference type="EMBL" id="SFN94326.1"/>
    </source>
</evidence>
<dbReference type="GeneID" id="69481602"/>
<dbReference type="Pfam" id="PF13173">
    <property type="entry name" value="AAA_14"/>
    <property type="match status" value="1"/>
</dbReference>
<dbReference type="EMBL" id="WDES01000006">
    <property type="protein sequence ID" value="KAB6089845.1"/>
    <property type="molecule type" value="Genomic_DNA"/>
</dbReference>
<sequence length="411" mass="48045">MKIPRIIKQRNTYVDRIRPFMRKTLVKVMVGHRRVGKSFILYQLMELIRKEESDANIIYINKEDVNFIDIKTYKELNDYILSKSVDDRMNYIFVDEIQEIQDFRLAIRSLALDDNNDIYVTGSNSEIFSSDLANELGGRYVEFVVYSLSYIEFLDFHELENTDASLEKYIHYGGLPYLIHLPMEEPVVMEYLRSIYSTIILKDVIQRKNIRNTVFLEQLVSFLAGNIGNLFSSKSISDFLKSQKVDISPYVVSEYAMALSDAFIVHRVGRYDIAGKKLFERGEKYYFENMGIRNVITGYKPQDRAMRLENLVYNHLVYSGYDVKIGTLGTEEIDFVCKRNGEILYVQVSLELSKQETIEREFGNLLKIKDNYPKVVVSGEKMFENTYEGIEHIYIRDFLSSVLLHSITRVI</sequence>
<organism evidence="19 21">
    <name type="scientific">Bacteroides xylanisolvens</name>
    <dbReference type="NCBI Taxonomy" id="371601"/>
    <lineage>
        <taxon>Bacteria</taxon>
        <taxon>Pseudomonadati</taxon>
        <taxon>Bacteroidota</taxon>
        <taxon>Bacteroidia</taxon>
        <taxon>Bacteroidales</taxon>
        <taxon>Bacteroidaceae</taxon>
        <taxon>Bacteroides</taxon>
    </lineage>
</organism>
<evidence type="ECO:0000313" key="21">
    <source>
        <dbReference type="Proteomes" id="UP000183040"/>
    </source>
</evidence>
<dbReference type="EMBL" id="JAIWYE010000018">
    <property type="protein sequence ID" value="MCA4703799.1"/>
    <property type="molecule type" value="Genomic_DNA"/>
</dbReference>
<dbReference type="EMBL" id="WDCG01000021">
    <property type="protein sequence ID" value="KAB6421112.1"/>
    <property type="molecule type" value="Genomic_DNA"/>
</dbReference>
<reference evidence="4" key="6">
    <citation type="journal article" date="2019" name="bioRxiv">
        <title>Acquired interbacterial defense systems protect against interspecies antagonism in the human gut microbiome.</title>
        <authorList>
            <person name="Ross B.D."/>
            <person name="Verster A.J."/>
            <person name="Radey M.C."/>
            <person name="Schmidtke D.T."/>
            <person name="Pope C.E."/>
            <person name="Hoffman L.R."/>
            <person name="Hajjar A.M."/>
            <person name="Peterson S.B."/>
            <person name="Borenstein E."/>
            <person name="Mougous J.D."/>
        </authorList>
    </citation>
    <scope>NUCLEOTIDE SEQUENCE</scope>
    <source>
        <strain evidence="4">H204</strain>
    </source>
</reference>
<dbReference type="EMBL" id="NFLW01000002">
    <property type="protein sequence ID" value="OUQ73931.1"/>
    <property type="molecule type" value="Genomic_DNA"/>
</dbReference>
<reference evidence="30 31" key="7">
    <citation type="journal article" date="2019" name="Nat. Med.">
        <title>A library of human gut bacterial isolates paired with longitudinal multiomics data enables mechanistic microbiome research.</title>
        <authorList>
            <person name="Poyet M."/>
            <person name="Groussin M."/>
            <person name="Gibbons S.M."/>
            <person name="Avila-Pacheco J."/>
            <person name="Jiang X."/>
            <person name="Kearney S.M."/>
            <person name="Perrotta A.R."/>
            <person name="Berdy B."/>
            <person name="Zhao S."/>
            <person name="Lieberman T.D."/>
            <person name="Swanson P.K."/>
            <person name="Smith M."/>
            <person name="Roesemann S."/>
            <person name="Alexander J.E."/>
            <person name="Rich S.A."/>
            <person name="Livny J."/>
            <person name="Vlamakis H."/>
            <person name="Clish C."/>
            <person name="Bullock K."/>
            <person name="Deik A."/>
            <person name="Scott J."/>
            <person name="Pierce K.A."/>
            <person name="Xavier R.J."/>
            <person name="Alm E.J."/>
        </authorList>
    </citation>
    <scope>NUCLEOTIDE SEQUENCE [LARGE SCALE GENOMIC DNA]</scope>
    <source>
        <strain evidence="9 32">BIOML-A16</strain>
        <strain evidence="8 30">BIOML-A58</strain>
        <strain evidence="7 35">BIOML-A62</strain>
        <strain evidence="10 33">BIOML-A7</strain>
        <strain evidence="5 34">BIOML-A73</strain>
        <strain evidence="6 31">BIOML-A74</strain>
    </source>
</reference>
<reference evidence="23" key="2">
    <citation type="submission" date="2017-04" db="EMBL/GenBank/DDBJ databases">
        <title>Function of individual gut microbiota members based on whole genome sequencing of pure cultures obtained from chicken caecum.</title>
        <authorList>
            <person name="Medvecky M."/>
            <person name="Cejkova D."/>
            <person name="Polansky O."/>
            <person name="Karasova D."/>
            <person name="Kubasova T."/>
            <person name="Cizek A."/>
            <person name="Rychlik I."/>
        </authorList>
    </citation>
    <scope>NUCLEOTIDE SEQUENCE [LARGE SCALE GENOMIC DNA]</scope>
    <source>
        <strain evidence="23">An109</strain>
    </source>
</reference>
<dbReference type="InterPro" id="IPR027417">
    <property type="entry name" value="P-loop_NTPase"/>
</dbReference>
<dbReference type="Proteomes" id="UP000283369">
    <property type="component" value="Unassembled WGS sequence"/>
</dbReference>
<evidence type="ECO:0000313" key="29">
    <source>
        <dbReference type="Proteomes" id="UP000327007"/>
    </source>
</evidence>
<dbReference type="EMBL" id="DYVL01000205">
    <property type="protein sequence ID" value="HJG13926.1"/>
    <property type="molecule type" value="Genomic_DNA"/>
</dbReference>
<dbReference type="EMBL" id="WDCP01000006">
    <property type="protein sequence ID" value="KAB6340946.1"/>
    <property type="molecule type" value="Genomic_DNA"/>
</dbReference>
<dbReference type="Proteomes" id="UP000196036">
    <property type="component" value="Unassembled WGS sequence"/>
</dbReference>
<dbReference type="Proteomes" id="UP000284495">
    <property type="component" value="Unassembled WGS sequence"/>
</dbReference>
<dbReference type="EMBL" id="WDEH01000006">
    <property type="protein sequence ID" value="KAB6141195.1"/>
    <property type="molecule type" value="Genomic_DNA"/>
</dbReference>
<dbReference type="EMBL" id="JAIWWW010000017">
    <property type="protein sequence ID" value="MCA4523100.1"/>
    <property type="molecule type" value="Genomic_DNA"/>
</dbReference>
<evidence type="ECO:0000313" key="12">
    <source>
        <dbReference type="EMBL" id="MCA4703799.1"/>
    </source>
</evidence>
<reference evidence="29" key="4">
    <citation type="journal article" date="2018" name="J. Anim. Genet.">
        <title>Acquired interbacterial defense systems protect against interspecies antagonism in the human gut microbiome.</title>
        <authorList>
            <person name="Ross B.D."/>
            <person name="Verster A.J."/>
            <person name="Radey M.C."/>
            <person name="Schmidtke D.T."/>
            <person name="Pope C.E."/>
            <person name="Hoffman L.R."/>
            <person name="Hajjar A."/>
            <person name="Peterson S.B."/>
            <person name="Borenstein E."/>
            <person name="Mougous J."/>
        </authorList>
    </citation>
    <scope>NUCLEOTIDE SEQUENCE [LARGE SCALE GENOMIC DNA]</scope>
    <source>
        <strain evidence="29">H204</strain>
    </source>
</reference>
<dbReference type="AlphaFoldDB" id="A0A1H4BJ03"/>
<dbReference type="Proteomes" id="UP000435059">
    <property type="component" value="Unassembled WGS sequence"/>
</dbReference>
<dbReference type="Proteomes" id="UP000438288">
    <property type="component" value="Unassembled WGS sequence"/>
</dbReference>
<dbReference type="GO" id="GO:0005524">
    <property type="term" value="F:ATP binding"/>
    <property type="evidence" value="ECO:0007669"/>
    <property type="project" value="UniProtKB-KW"/>
</dbReference>
<evidence type="ECO:0000259" key="1">
    <source>
        <dbReference type="Pfam" id="PF13173"/>
    </source>
</evidence>
<dbReference type="EMBL" id="FNRP01000007">
    <property type="protein sequence ID" value="SEA48133.1"/>
    <property type="molecule type" value="Genomic_DNA"/>
</dbReference>
<dbReference type="RefSeq" id="WP_004299291.1">
    <property type="nucleotide sequence ID" value="NZ_AP031409.1"/>
</dbReference>
<evidence type="ECO:0000313" key="11">
    <source>
        <dbReference type="EMBL" id="MCA4523100.1"/>
    </source>
</evidence>
<dbReference type="Proteomes" id="UP000474077">
    <property type="component" value="Unassembled WGS sequence"/>
</dbReference>
<dbReference type="InterPro" id="IPR025420">
    <property type="entry name" value="DUF4143"/>
</dbReference>
<evidence type="ECO:0000313" key="31">
    <source>
        <dbReference type="Proteomes" id="UP000435059"/>
    </source>
</evidence>
<name>A0A1H4BJ03_9BACE</name>
<evidence type="ECO:0000313" key="4">
    <source>
        <dbReference type="EMBL" id="KAA9038860.1"/>
    </source>
</evidence>
<dbReference type="Proteomes" id="UP000183766">
    <property type="component" value="Unassembled WGS sequence"/>
</dbReference>
<dbReference type="Proteomes" id="UP000261210">
    <property type="component" value="Unassembled WGS sequence"/>
</dbReference>
<dbReference type="Proteomes" id="UP000183040">
    <property type="component" value="Unassembled WGS sequence"/>
</dbReference>
<dbReference type="EMBL" id="FOUM01000054">
    <property type="protein sequence ID" value="SFN94326.1"/>
    <property type="molecule type" value="Genomic_DNA"/>
</dbReference>
<evidence type="ECO:0000313" key="6">
    <source>
        <dbReference type="EMBL" id="KAB6089845.1"/>
    </source>
</evidence>
<reference evidence="4" key="8">
    <citation type="submission" date="2019-09" db="EMBL/GenBank/DDBJ databases">
        <authorList>
            <person name="Ross B.D."/>
            <person name="Verster A.J."/>
            <person name="Radey M.C."/>
            <person name="Schmidtke D.T."/>
            <person name="Pope C.E."/>
            <person name="Hoffman L.R."/>
            <person name="Hajjar A.M."/>
            <person name="Peterson S.B."/>
            <person name="Borenstein E."/>
            <person name="Mougous J.D."/>
        </authorList>
    </citation>
    <scope>NUCLEOTIDE SEQUENCE</scope>
    <source>
        <strain evidence="4">H204</strain>
    </source>
</reference>
<dbReference type="EMBL" id="QROC01000009">
    <property type="protein sequence ID" value="RHK98835.1"/>
    <property type="molecule type" value="Genomic_DNA"/>
</dbReference>
<accession>A0A1H4BJ03</accession>
<dbReference type="EMBL" id="WDED01000011">
    <property type="protein sequence ID" value="KAB6148072.1"/>
    <property type="molecule type" value="Genomic_DNA"/>
</dbReference>
<evidence type="ECO:0000313" key="24">
    <source>
        <dbReference type="Proteomes" id="UP000261210"/>
    </source>
</evidence>
<feature type="domain" description="DUF4143" evidence="2">
    <location>
        <begin position="202"/>
        <end position="349"/>
    </location>
</feature>
<proteinExistence type="predicted"/>
<reference evidence="13" key="3">
    <citation type="journal article" date="2018" name="BMC Genomics">
        <title>Whole genome sequencing and function prediction of 133 gut anaerobes isolated from chicken caecum in pure cultures.</title>
        <authorList>
            <person name="Medvecky M."/>
            <person name="Cejkova D."/>
            <person name="Polansky O."/>
            <person name="Karasova D."/>
            <person name="Kubasova T."/>
            <person name="Cizek A."/>
            <person name="Rychlik I."/>
        </authorList>
    </citation>
    <scope>NUCLEOTIDE SEQUENCE</scope>
    <source>
        <strain evidence="13">An109</strain>
    </source>
</reference>
<dbReference type="PANTHER" id="PTHR33295">
    <property type="entry name" value="ATPASE"/>
    <property type="match status" value="1"/>
</dbReference>
<evidence type="ECO:0000313" key="26">
    <source>
        <dbReference type="Proteomes" id="UP000284417"/>
    </source>
</evidence>
<keyword evidence="31" id="KW-1185">Reference proteome</keyword>
<dbReference type="Proteomes" id="UP000471447">
    <property type="component" value="Unassembled WGS sequence"/>
</dbReference>
<evidence type="ECO:0000313" key="15">
    <source>
        <dbReference type="EMBL" id="RGV14605.1"/>
    </source>
</evidence>
<evidence type="ECO:0000313" key="27">
    <source>
        <dbReference type="Proteomes" id="UP000284495"/>
    </source>
</evidence>
<evidence type="ECO:0000313" key="9">
    <source>
        <dbReference type="EMBL" id="KAB6340946.1"/>
    </source>
</evidence>
<reference evidence="11" key="11">
    <citation type="submission" date="2023-08" db="EMBL/GenBank/DDBJ databases">
        <title>Mucin Metabolism Genes Underlie the Key Renovations of Bacteroides xylanisolvens Genomes in Captive Great Apes.</title>
        <authorList>
            <person name="Nishida A.H."/>
        </authorList>
    </citation>
    <scope>NUCLEOTIDE SEQUENCE</scope>
    <source>
        <strain evidence="12">P13.H9</strain>
        <strain evidence="11">P19.10B</strain>
    </source>
</reference>
<dbReference type="Proteomes" id="UP001198461">
    <property type="component" value="Unassembled WGS sequence"/>
</dbReference>
<dbReference type="Proteomes" id="UP000487596">
    <property type="component" value="Unassembled WGS sequence"/>
</dbReference>
<evidence type="ECO:0000313" key="33">
    <source>
        <dbReference type="Proteomes" id="UP000471447"/>
    </source>
</evidence>
<keyword evidence="3" id="KW-0547">Nucleotide-binding</keyword>
<dbReference type="Proteomes" id="UP000327007">
    <property type="component" value="Unassembled WGS sequence"/>
</dbReference>